<dbReference type="InterPro" id="IPR011013">
    <property type="entry name" value="Gal_mutarotase_sf_dom"/>
</dbReference>
<evidence type="ECO:0000256" key="2">
    <source>
        <dbReference type="SAM" id="MobiDB-lite"/>
    </source>
</evidence>
<gene>
    <name evidence="5" type="ORF">PTSG_09797</name>
</gene>
<dbReference type="RefSeq" id="XP_004989156.1">
    <property type="nucleotide sequence ID" value="XM_004989099.1"/>
</dbReference>
<dbReference type="KEGG" id="sre:PTSG_09797"/>
<dbReference type="GO" id="GO:0005576">
    <property type="term" value="C:extracellular region"/>
    <property type="evidence" value="ECO:0007669"/>
    <property type="project" value="InterPro"/>
</dbReference>
<organism evidence="6">
    <name type="scientific">Salpingoeca rosetta (strain ATCC 50818 / BSB-021)</name>
    <dbReference type="NCBI Taxonomy" id="946362"/>
    <lineage>
        <taxon>Eukaryota</taxon>
        <taxon>Choanoflagellata</taxon>
        <taxon>Craspedida</taxon>
        <taxon>Salpingoecidae</taxon>
        <taxon>Salpingoeca</taxon>
    </lineage>
</organism>
<feature type="domain" description="Polysaccharide lyase family 8 central" evidence="3">
    <location>
        <begin position="466"/>
        <end position="788"/>
    </location>
</feature>
<feature type="region of interest" description="Disordered" evidence="2">
    <location>
        <begin position="626"/>
        <end position="670"/>
    </location>
</feature>
<dbReference type="OMA" id="GHYHYFA"/>
<dbReference type="eggNOG" id="ENOG502S9ZG">
    <property type="taxonomic scope" value="Eukaryota"/>
</dbReference>
<feature type="region of interest" description="Disordered" evidence="2">
    <location>
        <begin position="693"/>
        <end position="734"/>
    </location>
</feature>
<dbReference type="Gene3D" id="2.70.98.10">
    <property type="match status" value="2"/>
</dbReference>
<dbReference type="GeneID" id="16069698"/>
<dbReference type="InterPro" id="IPR038970">
    <property type="entry name" value="Lyase_8"/>
</dbReference>
<dbReference type="PANTHER" id="PTHR38481">
    <property type="entry name" value="HYALURONATE LYASE"/>
    <property type="match status" value="1"/>
</dbReference>
<name>F2UP32_SALR5</name>
<dbReference type="InterPro" id="IPR003159">
    <property type="entry name" value="Lyase_8_central_dom"/>
</dbReference>
<dbReference type="InterPro" id="IPR008929">
    <property type="entry name" value="Chondroitin_lyas"/>
</dbReference>
<feature type="compositionally biased region" description="Low complexity" evidence="2">
    <location>
        <begin position="51"/>
        <end position="69"/>
    </location>
</feature>
<dbReference type="SUPFAM" id="SSF48230">
    <property type="entry name" value="Chondroitin AC/alginate lyase"/>
    <property type="match status" value="1"/>
</dbReference>
<protein>
    <recommendedName>
        <fullName evidence="7">Polysaccharide lyase family 8 central domain-containing protein</fullName>
    </recommendedName>
</protein>
<feature type="region of interest" description="Disordered" evidence="2">
    <location>
        <begin position="1"/>
        <end position="74"/>
    </location>
</feature>
<dbReference type="InterPro" id="IPR012970">
    <property type="entry name" value="Lyase_8_alpha_N"/>
</dbReference>
<evidence type="ECO:0000259" key="4">
    <source>
        <dbReference type="Pfam" id="PF08124"/>
    </source>
</evidence>
<dbReference type="Pfam" id="PF08124">
    <property type="entry name" value="Lyase_8_N"/>
    <property type="match status" value="1"/>
</dbReference>
<evidence type="ECO:0000256" key="1">
    <source>
        <dbReference type="ARBA" id="ARBA00006699"/>
    </source>
</evidence>
<dbReference type="Proteomes" id="UP000007799">
    <property type="component" value="Unassembled WGS sequence"/>
</dbReference>
<feature type="compositionally biased region" description="Gly residues" evidence="2">
    <location>
        <begin position="634"/>
        <end position="650"/>
    </location>
</feature>
<dbReference type="PANTHER" id="PTHR38481:SF1">
    <property type="entry name" value="HYALURONATE LYASE"/>
    <property type="match status" value="1"/>
</dbReference>
<dbReference type="GO" id="GO:0005975">
    <property type="term" value="P:carbohydrate metabolic process"/>
    <property type="evidence" value="ECO:0007669"/>
    <property type="project" value="InterPro"/>
</dbReference>
<evidence type="ECO:0000259" key="3">
    <source>
        <dbReference type="Pfam" id="PF02278"/>
    </source>
</evidence>
<dbReference type="Gene3D" id="1.50.10.100">
    <property type="entry name" value="Chondroitin AC/alginate lyase"/>
    <property type="match status" value="1"/>
</dbReference>
<sequence length="819" mass="89770">MSSCSLKGHHHKSSKDKQPAPLLPTNQQPTKSSTIPSGTAATFPRQLHYEQQQPPQQQPQQQQQQQQQQHSVHIISHESDDVAAVRAAVLRHILPQSRGVVPERWDDKVQYILEHLRTSNGTFDDVDYNDYDGRSWWKTSIHLQRCLILGISYHTPYSAHQGNATVYGALVKAFTAWLKADFKNSNWWWMDIGVPRIVGKVLLLLSPADATALYPLATPLLDRGPLSRAYGMTGCNRVWIASVNVLRALTEGNATRLAAAYEAASSAIVVAPSQQSDGIQRDNSFHQHGPQLYLGWGYGSILSANALLLTSYAEGTRFAVANSTWGVLASLVLDGQRLVVRGPNVDYTTSGRLMTYFALNDTFGVNEGHYHYFAAFTDFRLSFPTFSSPLRTPLSVVFAPLLSEVNDTRPRAAEFHAFAHDIYTSDDKFDGAGGGGGDCCCGGDGVGAKSTAAATSPTSQLSLSWHFYDSDYVVHHRPTFFASVRMFSNRTINTECVNSENLRGRDLADAVLNVYVTGREYENVFPVWQWHRIPGTTEHQTGTPYSCSDARSVQHTSFVGGVTDRTFSVAAINFTRGHAVTMHVSKMHVFVDGAVIVLLGGLTSDAPYPITTSLDQSNLRSDVVVGELDDDGGGGRGNVGGNVGDGGGATKGSHLRQQQHRQHTLPAGTNTTLQGPTWLWHGNIGYLLSLPEQHQKQQQQQKQKQQQQHKQQQQQIQQHVPALRASPPSPSSSLEVVVSTKNQTGSWANITQGPPTPLTRAVFNAFINHGVVAGQNATSMSYAILPAVTSASDMWHRRISNMDVHMNTHDNSRCVALGH</sequence>
<dbReference type="InParanoid" id="F2UP32"/>
<dbReference type="SUPFAM" id="SSF74650">
    <property type="entry name" value="Galactose mutarotase-like"/>
    <property type="match status" value="1"/>
</dbReference>
<feature type="compositionally biased region" description="Low complexity" evidence="2">
    <location>
        <begin position="696"/>
        <end position="734"/>
    </location>
</feature>
<dbReference type="EMBL" id="GL832985">
    <property type="protein sequence ID" value="EGD79387.1"/>
    <property type="molecule type" value="Genomic_DNA"/>
</dbReference>
<reference evidence="5" key="1">
    <citation type="submission" date="2009-08" db="EMBL/GenBank/DDBJ databases">
        <title>Annotation of Salpingoeca rosetta.</title>
        <authorList>
            <consortium name="The Broad Institute Genome Sequencing Platform"/>
            <person name="Russ C."/>
            <person name="Cuomo C."/>
            <person name="Burger G."/>
            <person name="Gray M.W."/>
            <person name="Holland P.W.H."/>
            <person name="King N."/>
            <person name="Lang F.B.F."/>
            <person name="Roger A.J."/>
            <person name="Ruiz-Trillo I."/>
            <person name="Young S.K."/>
            <person name="Zeng Q."/>
            <person name="Gargeya S."/>
            <person name="Alvarado L."/>
            <person name="Berlin A."/>
            <person name="Chapman S.B."/>
            <person name="Chen Z."/>
            <person name="Freedman E."/>
            <person name="Gellesch M."/>
            <person name="Goldberg J."/>
            <person name="Griggs A."/>
            <person name="Gujja S."/>
            <person name="Heilman E."/>
            <person name="Heiman D."/>
            <person name="Howarth C."/>
            <person name="Mehta T."/>
            <person name="Neiman D."/>
            <person name="Pearson M."/>
            <person name="Roberts A."/>
            <person name="Saif S."/>
            <person name="Shea T."/>
            <person name="Shenoy N."/>
            <person name="Sisk P."/>
            <person name="Stolte C."/>
            <person name="Sykes S."/>
            <person name="White J."/>
            <person name="Yandava C."/>
            <person name="Haas B."/>
            <person name="Nusbaum C."/>
            <person name="Birren B."/>
        </authorList>
    </citation>
    <scope>NUCLEOTIDE SEQUENCE [LARGE SCALE GENOMIC DNA]</scope>
    <source>
        <strain evidence="5">ATCC 50818</strain>
    </source>
</reference>
<keyword evidence="6" id="KW-1185">Reference proteome</keyword>
<evidence type="ECO:0008006" key="7">
    <source>
        <dbReference type="Google" id="ProtNLM"/>
    </source>
</evidence>
<proteinExistence type="inferred from homology"/>
<dbReference type="InterPro" id="IPR014718">
    <property type="entry name" value="GH-type_carb-bd"/>
</dbReference>
<feature type="compositionally biased region" description="Polar residues" evidence="2">
    <location>
        <begin position="24"/>
        <end position="40"/>
    </location>
</feature>
<feature type="domain" description="Polysaccharide lyase 8 N-terminal alpha-helical" evidence="4">
    <location>
        <begin position="119"/>
        <end position="352"/>
    </location>
</feature>
<accession>F2UP32</accession>
<dbReference type="GO" id="GO:0030246">
    <property type="term" value="F:carbohydrate binding"/>
    <property type="evidence" value="ECO:0007669"/>
    <property type="project" value="InterPro"/>
</dbReference>
<dbReference type="GO" id="GO:0016837">
    <property type="term" value="F:carbon-oxygen lyase activity, acting on polysaccharides"/>
    <property type="evidence" value="ECO:0007669"/>
    <property type="project" value="UniProtKB-ARBA"/>
</dbReference>
<dbReference type="AlphaFoldDB" id="F2UP32"/>
<dbReference type="OrthoDB" id="5980780at2759"/>
<comment type="similarity">
    <text evidence="1">Belongs to the polysaccharide lyase 8 family.</text>
</comment>
<dbReference type="Pfam" id="PF02278">
    <property type="entry name" value="Lyase_8"/>
    <property type="match status" value="1"/>
</dbReference>
<evidence type="ECO:0000313" key="5">
    <source>
        <dbReference type="EMBL" id="EGD79387.1"/>
    </source>
</evidence>
<feature type="compositionally biased region" description="Basic residues" evidence="2">
    <location>
        <begin position="653"/>
        <end position="663"/>
    </location>
</feature>
<evidence type="ECO:0000313" key="6">
    <source>
        <dbReference type="Proteomes" id="UP000007799"/>
    </source>
</evidence>